<dbReference type="RefSeq" id="WP_091151638.1">
    <property type="nucleotide sequence ID" value="NZ_FNOT01000002.1"/>
</dbReference>
<dbReference type="Pfam" id="PF02452">
    <property type="entry name" value="PemK_toxin"/>
    <property type="match status" value="1"/>
</dbReference>
<gene>
    <name evidence="3" type="ORF">SAMN05660209_00762</name>
</gene>
<dbReference type="Proteomes" id="UP000198921">
    <property type="component" value="Unassembled WGS sequence"/>
</dbReference>
<evidence type="ECO:0000313" key="4">
    <source>
        <dbReference type="Proteomes" id="UP000198921"/>
    </source>
</evidence>
<keyword evidence="4" id="KW-1185">Reference proteome</keyword>
<dbReference type="AlphaFoldDB" id="A0A1H3CVL5"/>
<dbReference type="OrthoDB" id="4551024at2"/>
<dbReference type="EMBL" id="FNOT01000002">
    <property type="protein sequence ID" value="SDX58126.1"/>
    <property type="molecule type" value="Genomic_DNA"/>
</dbReference>
<name>A0A1H3CVL5_9ACTN</name>
<dbReference type="PANTHER" id="PTHR33988:SF1">
    <property type="entry name" value="ENDORIBONUCLEASE MAZF7-RELATED"/>
    <property type="match status" value="1"/>
</dbReference>
<dbReference type="GO" id="GO:0006402">
    <property type="term" value="P:mRNA catabolic process"/>
    <property type="evidence" value="ECO:0007669"/>
    <property type="project" value="TreeGrafter"/>
</dbReference>
<dbReference type="GO" id="GO:0016075">
    <property type="term" value="P:rRNA catabolic process"/>
    <property type="evidence" value="ECO:0007669"/>
    <property type="project" value="TreeGrafter"/>
</dbReference>
<organism evidence="3 4">
    <name type="scientific">Geodermatophilus africanus</name>
    <dbReference type="NCBI Taxonomy" id="1137993"/>
    <lineage>
        <taxon>Bacteria</taxon>
        <taxon>Bacillati</taxon>
        <taxon>Actinomycetota</taxon>
        <taxon>Actinomycetes</taxon>
        <taxon>Geodermatophilales</taxon>
        <taxon>Geodermatophilaceae</taxon>
        <taxon>Geodermatophilus</taxon>
    </lineage>
</organism>
<accession>A0A1H3CVL5</accession>
<comment type="similarity">
    <text evidence="1">Belongs to the PemK/MazF family.</text>
</comment>
<protein>
    <submittedName>
        <fullName evidence="3">mRNA interferase MazF</fullName>
    </submittedName>
</protein>
<dbReference type="STRING" id="1137993.SAMN05660209_00762"/>
<keyword evidence="2" id="KW-1277">Toxin-antitoxin system</keyword>
<reference evidence="4" key="1">
    <citation type="submission" date="2016-10" db="EMBL/GenBank/DDBJ databases">
        <authorList>
            <person name="Varghese N."/>
            <person name="Submissions S."/>
        </authorList>
    </citation>
    <scope>NUCLEOTIDE SEQUENCE [LARGE SCALE GENOMIC DNA]</scope>
    <source>
        <strain evidence="4">DSM 45422</strain>
    </source>
</reference>
<sequence>MALPEPLRGEVWDVALPGSGVHPAVVLSINALNTRLGHVVVLPVTGTTGPSLTHIPLGSDAGLTRYDESYVDITGVQAVARGRCRRRRGLLAPSEMVHIEGQLRVYLGL</sequence>
<dbReference type="GO" id="GO:0003677">
    <property type="term" value="F:DNA binding"/>
    <property type="evidence" value="ECO:0007669"/>
    <property type="project" value="InterPro"/>
</dbReference>
<dbReference type="InterPro" id="IPR011067">
    <property type="entry name" value="Plasmid_toxin/cell-grow_inhib"/>
</dbReference>
<dbReference type="SUPFAM" id="SSF50118">
    <property type="entry name" value="Cell growth inhibitor/plasmid maintenance toxic component"/>
    <property type="match status" value="1"/>
</dbReference>
<dbReference type="Gene3D" id="2.30.30.110">
    <property type="match status" value="1"/>
</dbReference>
<dbReference type="PANTHER" id="PTHR33988">
    <property type="entry name" value="ENDORIBONUCLEASE MAZF-RELATED"/>
    <property type="match status" value="1"/>
</dbReference>
<dbReference type="GO" id="GO:0004521">
    <property type="term" value="F:RNA endonuclease activity"/>
    <property type="evidence" value="ECO:0007669"/>
    <property type="project" value="TreeGrafter"/>
</dbReference>
<proteinExistence type="inferred from homology"/>
<dbReference type="InterPro" id="IPR003477">
    <property type="entry name" value="PemK-like"/>
</dbReference>
<evidence type="ECO:0000313" key="3">
    <source>
        <dbReference type="EMBL" id="SDX58126.1"/>
    </source>
</evidence>
<evidence type="ECO:0000256" key="2">
    <source>
        <dbReference type="ARBA" id="ARBA00022649"/>
    </source>
</evidence>
<evidence type="ECO:0000256" key="1">
    <source>
        <dbReference type="ARBA" id="ARBA00007521"/>
    </source>
</evidence>